<dbReference type="InterPro" id="IPR006121">
    <property type="entry name" value="HMA_dom"/>
</dbReference>
<dbReference type="PROSITE" id="PS01047">
    <property type="entry name" value="HMA_1"/>
    <property type="match status" value="1"/>
</dbReference>
<evidence type="ECO:0000259" key="3">
    <source>
        <dbReference type="PROSITE" id="PS50846"/>
    </source>
</evidence>
<evidence type="ECO:0000256" key="1">
    <source>
        <dbReference type="ARBA" id="ARBA00022723"/>
    </source>
</evidence>
<dbReference type="PROSITE" id="PS50846">
    <property type="entry name" value="HMA_2"/>
    <property type="match status" value="1"/>
</dbReference>
<keyword evidence="2" id="KW-0812">Transmembrane</keyword>
<dbReference type="GO" id="GO:0046872">
    <property type="term" value="F:metal ion binding"/>
    <property type="evidence" value="ECO:0007669"/>
    <property type="project" value="UniProtKB-KW"/>
</dbReference>
<feature type="domain" description="HMA" evidence="3">
    <location>
        <begin position="52"/>
        <end position="116"/>
    </location>
</feature>
<dbReference type="Gene3D" id="3.30.70.100">
    <property type="match status" value="1"/>
</dbReference>
<gene>
    <name evidence="4" type="ORF">SAMN04487928_107110</name>
</gene>
<dbReference type="CDD" id="cd00371">
    <property type="entry name" value="HMA"/>
    <property type="match status" value="1"/>
</dbReference>
<organism evidence="4 5">
    <name type="scientific">Butyrivibrio proteoclasticus</name>
    <dbReference type="NCBI Taxonomy" id="43305"/>
    <lineage>
        <taxon>Bacteria</taxon>
        <taxon>Bacillati</taxon>
        <taxon>Bacillota</taxon>
        <taxon>Clostridia</taxon>
        <taxon>Lachnospirales</taxon>
        <taxon>Lachnospiraceae</taxon>
        <taxon>Butyrivibrio</taxon>
    </lineage>
</organism>
<evidence type="ECO:0000313" key="4">
    <source>
        <dbReference type="EMBL" id="SFP75383.1"/>
    </source>
</evidence>
<dbReference type="EMBL" id="FOXO01000007">
    <property type="protein sequence ID" value="SFP75383.1"/>
    <property type="molecule type" value="Genomic_DNA"/>
</dbReference>
<reference evidence="5" key="1">
    <citation type="submission" date="2016-10" db="EMBL/GenBank/DDBJ databases">
        <authorList>
            <person name="Varghese N."/>
            <person name="Submissions S."/>
        </authorList>
    </citation>
    <scope>NUCLEOTIDE SEQUENCE [LARGE SCALE GENOMIC DNA]</scope>
    <source>
        <strain evidence="5">P18</strain>
    </source>
</reference>
<dbReference type="InterPro" id="IPR036163">
    <property type="entry name" value="HMA_dom_sf"/>
</dbReference>
<proteinExistence type="predicted"/>
<keyword evidence="2" id="KW-1133">Transmembrane helix</keyword>
<evidence type="ECO:0000313" key="5">
    <source>
        <dbReference type="Proteomes" id="UP000182624"/>
    </source>
</evidence>
<accession>A0A1I5SXA8</accession>
<name>A0A1I5SXA8_9FIRM</name>
<sequence>MNVSNIIIILVISVILFFAVRGTIQHMKGEGSCCGGPKEKAPKKKIPGKPLSKLKVTIEGMHCDNCKNRVERKLDELDGVVAKVKLSQKAAYVSLYKEIPESLICDTITKAGYEVISVEAL</sequence>
<keyword evidence="2" id="KW-0472">Membrane</keyword>
<dbReference type="AlphaFoldDB" id="A0A1I5SXA8"/>
<dbReference type="Pfam" id="PF00403">
    <property type="entry name" value="HMA"/>
    <property type="match status" value="1"/>
</dbReference>
<feature type="transmembrane region" description="Helical" evidence="2">
    <location>
        <begin position="6"/>
        <end position="24"/>
    </location>
</feature>
<dbReference type="InterPro" id="IPR017969">
    <property type="entry name" value="Heavy-metal-associated_CS"/>
</dbReference>
<dbReference type="Proteomes" id="UP000182624">
    <property type="component" value="Unassembled WGS sequence"/>
</dbReference>
<dbReference type="RefSeq" id="WP_074885948.1">
    <property type="nucleotide sequence ID" value="NZ_FOXO01000007.1"/>
</dbReference>
<dbReference type="SUPFAM" id="SSF55008">
    <property type="entry name" value="HMA, heavy metal-associated domain"/>
    <property type="match status" value="1"/>
</dbReference>
<evidence type="ECO:0000256" key="2">
    <source>
        <dbReference type="SAM" id="Phobius"/>
    </source>
</evidence>
<protein>
    <submittedName>
        <fullName evidence="4">Copper chaperone CopZ</fullName>
    </submittedName>
</protein>
<keyword evidence="5" id="KW-1185">Reference proteome</keyword>
<keyword evidence="1" id="KW-0479">Metal-binding</keyword>